<dbReference type="KEGG" id="kan:IMCC3317_28760"/>
<proteinExistence type="predicted"/>
<gene>
    <name evidence="1" type="ORF">IMCC3317_28760</name>
</gene>
<evidence type="ECO:0000313" key="2">
    <source>
        <dbReference type="Proteomes" id="UP000464657"/>
    </source>
</evidence>
<sequence>MSESVINSIKKAISNYKRGKIFFPSSFSEFGSSTAVRQALNRLEDKGRLVRLAKGIYLYPKNHELLGILQPTLEQIALAISKRDKARIIPTGINALNKLGLSTQVPMNVVYLTDGTPRTIKIKNRTIKFKIASPKLLSAKNETNVLIIQALRELGKENIDATIIEKIKNILKKVEIKDVKNDMKLAPVWIAEIVESILKK</sequence>
<keyword evidence="2" id="KW-1185">Reference proteome</keyword>
<accession>A0A7L4ZLX1</accession>
<evidence type="ECO:0008006" key="3">
    <source>
        <dbReference type="Google" id="ProtNLM"/>
    </source>
</evidence>
<dbReference type="InterPro" id="IPR045738">
    <property type="entry name" value="DUF6088"/>
</dbReference>
<organism evidence="1 2">
    <name type="scientific">Kordia antarctica</name>
    <dbReference type="NCBI Taxonomy" id="1218801"/>
    <lineage>
        <taxon>Bacteria</taxon>
        <taxon>Pseudomonadati</taxon>
        <taxon>Bacteroidota</taxon>
        <taxon>Flavobacteriia</taxon>
        <taxon>Flavobacteriales</taxon>
        <taxon>Flavobacteriaceae</taxon>
        <taxon>Kordia</taxon>
    </lineage>
</organism>
<protein>
    <recommendedName>
        <fullName evidence="3">Transcriptional regulator AbiEi antitoxin N-terminal domain-containing protein</fullName>
    </recommendedName>
</protein>
<reference evidence="1 2" key="1">
    <citation type="journal article" date="2013" name="Int. J. Syst. Evol. Microbiol.">
        <title>Kordia antarctica sp. nov., isolated from Antarctic seawater.</title>
        <authorList>
            <person name="Baek K."/>
            <person name="Choi A."/>
            <person name="Kang I."/>
            <person name="Lee K."/>
            <person name="Cho J.C."/>
        </authorList>
    </citation>
    <scope>NUCLEOTIDE SEQUENCE [LARGE SCALE GENOMIC DNA]</scope>
    <source>
        <strain evidence="1 2">IMCC3317</strain>
    </source>
</reference>
<dbReference type="OrthoDB" id="9798200at2"/>
<dbReference type="Pfam" id="PF19570">
    <property type="entry name" value="DUF6088"/>
    <property type="match status" value="1"/>
</dbReference>
<evidence type="ECO:0000313" key="1">
    <source>
        <dbReference type="EMBL" id="QHI37497.1"/>
    </source>
</evidence>
<name>A0A7L4ZLX1_9FLAO</name>
<dbReference type="AlphaFoldDB" id="A0A7L4ZLX1"/>
<dbReference type="Proteomes" id="UP000464657">
    <property type="component" value="Chromosome"/>
</dbReference>
<dbReference type="RefSeq" id="WP_160130119.1">
    <property type="nucleotide sequence ID" value="NZ_CP019288.1"/>
</dbReference>
<dbReference type="EMBL" id="CP019288">
    <property type="protein sequence ID" value="QHI37497.1"/>
    <property type="molecule type" value="Genomic_DNA"/>
</dbReference>